<feature type="compositionally biased region" description="Basic and acidic residues" evidence="4">
    <location>
        <begin position="922"/>
        <end position="974"/>
    </location>
</feature>
<name>A0AAE0S478_9BIVA</name>
<dbReference type="Proteomes" id="UP001195483">
    <property type="component" value="Unassembled WGS sequence"/>
</dbReference>
<feature type="domain" description="Death" evidence="5">
    <location>
        <begin position="651"/>
        <end position="738"/>
    </location>
</feature>
<feature type="compositionally biased region" description="Basic and acidic residues" evidence="4">
    <location>
        <begin position="1150"/>
        <end position="1169"/>
    </location>
</feature>
<gene>
    <name evidence="6" type="ORF">CHS0354_006242</name>
</gene>
<evidence type="ECO:0000313" key="7">
    <source>
        <dbReference type="Proteomes" id="UP001195483"/>
    </source>
</evidence>
<accession>A0AAE0S478</accession>
<reference evidence="6" key="1">
    <citation type="journal article" date="2021" name="Genome Biol. Evol.">
        <title>A High-Quality Reference Genome for a Parasitic Bivalve with Doubly Uniparental Inheritance (Bivalvia: Unionida).</title>
        <authorList>
            <person name="Smith C.H."/>
        </authorList>
    </citation>
    <scope>NUCLEOTIDE SEQUENCE</scope>
    <source>
        <strain evidence="6">CHS0354</strain>
    </source>
</reference>
<feature type="compositionally biased region" description="Basic and acidic residues" evidence="4">
    <location>
        <begin position="1076"/>
        <end position="1109"/>
    </location>
</feature>
<keyword evidence="1" id="KW-0677">Repeat</keyword>
<feature type="compositionally biased region" description="Basic and acidic residues" evidence="4">
    <location>
        <begin position="1033"/>
        <end position="1051"/>
    </location>
</feature>
<dbReference type="Pfam" id="PF00531">
    <property type="entry name" value="Death"/>
    <property type="match status" value="1"/>
</dbReference>
<feature type="region of interest" description="Disordered" evidence="4">
    <location>
        <begin position="1126"/>
        <end position="1217"/>
    </location>
</feature>
<dbReference type="InterPro" id="IPR000488">
    <property type="entry name" value="Death_dom"/>
</dbReference>
<evidence type="ECO:0000256" key="2">
    <source>
        <dbReference type="ARBA" id="ARBA00023043"/>
    </source>
</evidence>
<keyword evidence="7" id="KW-1185">Reference proteome</keyword>
<reference evidence="6" key="3">
    <citation type="submission" date="2023-05" db="EMBL/GenBank/DDBJ databases">
        <authorList>
            <person name="Smith C.H."/>
        </authorList>
    </citation>
    <scope>NUCLEOTIDE SEQUENCE</scope>
    <source>
        <strain evidence="6">CHS0354</strain>
        <tissue evidence="6">Mantle</tissue>
    </source>
</reference>
<dbReference type="PANTHER" id="PTHR24171">
    <property type="entry name" value="ANKYRIN REPEAT DOMAIN-CONTAINING PROTEIN 39-RELATED"/>
    <property type="match status" value="1"/>
</dbReference>
<dbReference type="GO" id="GO:0007165">
    <property type="term" value="P:signal transduction"/>
    <property type="evidence" value="ECO:0007669"/>
    <property type="project" value="InterPro"/>
</dbReference>
<dbReference type="Gene3D" id="1.10.533.10">
    <property type="entry name" value="Death Domain, Fas"/>
    <property type="match status" value="1"/>
</dbReference>
<feature type="repeat" description="ANK" evidence="3">
    <location>
        <begin position="105"/>
        <end position="137"/>
    </location>
</feature>
<dbReference type="SUPFAM" id="SSF47986">
    <property type="entry name" value="DEATH domain"/>
    <property type="match status" value="1"/>
</dbReference>
<organism evidence="6 7">
    <name type="scientific">Potamilus streckersoni</name>
    <dbReference type="NCBI Taxonomy" id="2493646"/>
    <lineage>
        <taxon>Eukaryota</taxon>
        <taxon>Metazoa</taxon>
        <taxon>Spiralia</taxon>
        <taxon>Lophotrochozoa</taxon>
        <taxon>Mollusca</taxon>
        <taxon>Bivalvia</taxon>
        <taxon>Autobranchia</taxon>
        <taxon>Heteroconchia</taxon>
        <taxon>Palaeoheterodonta</taxon>
        <taxon>Unionida</taxon>
        <taxon>Unionoidea</taxon>
        <taxon>Unionidae</taxon>
        <taxon>Ambleminae</taxon>
        <taxon>Lampsilini</taxon>
        <taxon>Potamilus</taxon>
    </lineage>
</organism>
<evidence type="ECO:0000256" key="3">
    <source>
        <dbReference type="PROSITE-ProRule" id="PRU00023"/>
    </source>
</evidence>
<dbReference type="Gene3D" id="1.25.40.20">
    <property type="entry name" value="Ankyrin repeat-containing domain"/>
    <property type="match status" value="1"/>
</dbReference>
<dbReference type="PROSITE" id="PS50017">
    <property type="entry name" value="DEATH_DOMAIN"/>
    <property type="match status" value="1"/>
</dbReference>
<protein>
    <recommendedName>
        <fullName evidence="5">Death domain-containing protein</fullName>
    </recommendedName>
</protein>
<reference evidence="6" key="2">
    <citation type="journal article" date="2021" name="Genome Biol. Evol.">
        <title>Developing a high-quality reference genome for a parasitic bivalve with doubly uniparental inheritance (Bivalvia: Unionida).</title>
        <authorList>
            <person name="Smith C.H."/>
        </authorList>
    </citation>
    <scope>NUCLEOTIDE SEQUENCE</scope>
    <source>
        <strain evidence="6">CHS0354</strain>
        <tissue evidence="6">Mantle</tissue>
    </source>
</reference>
<evidence type="ECO:0000313" key="6">
    <source>
        <dbReference type="EMBL" id="KAK3584824.1"/>
    </source>
</evidence>
<sequence length="1217" mass="140046">MQDLIEKLFLAVSKAKTANIQIYLKQGAPIDARDENGMTPLIRAAKLRNYVVQKLLLRNGANSQKKDWAPKCGCTALHYSASTGDVECIKLLLAYQAQVSATDKVGCTPLHYAVDRGHAEAVDLLLFCGANAFLKDSAGHSPFSACQDPELKEVLRESRTILNGIQNNDIFLQHVELHSGQTYQLKQLDLTVHTNKNMGTDSLSFLCRKVRPEYSNKQLHPASSRELLISDTFEFRLSGTRVDGTVELEVPLYTHPEPYEEIVMKTNERPYVNDESEVLDKVERVGNEHKWRCRVKLDLTKIRAFVLLARPKVEKFSVNHLACTIRSKVDDFIRLNIQRDTFTNKEPLSLEVIPCPMYKPEEFVSLESISYFYEFRREEQPHKEVQVTLPVPRDFDGECVLYVLCTKCKLEEFYNERCTPQQPEEGGEGENKDKKMSLEEKWEIIEDKAKEHDGKVSFRMNHFSICVPIEMRAGTPKSEVRSIVDDLCSKASEKEMYIVFFVMVKPLDKNKFSVIIECTLPKRVRPRMDFWRSKDYREQKPRESGDRKTVPGMKYQIVLKTETLVQCSFGGNNLPLHFHPLRKNFQKFEVQLQEPIVSPRGIVLIEKEEEAEMRDKDMIEPLEISLTGYPLEASTQQDDNLGDSNYKGFTNDKLMRKLSEELEDEWIKVCVLLGLSYQTIDSVLQDKGIKDFTTKKFKLLLLWRDMSRYRHDLGVHDLLYALKRSGRDDLVQYLRKELLNWYEDCKDENDAFYGWLKITIYGPDVERNEDTIEPLSDRFFLALIERGKDKLQSLGPFLNLSTPEMNLIFSDALLGNMEHKLLKMFATARDKHETKKAYLLHLLNGLFEESMNGDLEWVENSARRWSEKREINESEVKAKSTMEDEIFLTEVLDILEDFDAARTKRINERSRPPKQILPPKIPSDRKNRRFKESSFKQIVEGDGRKSHDLGHVSAEETSFEVDREHGKRNSRVDSPDILAQAIGENKSARPLEDGMTFGHVPESSTKDSPTSQRVGRIKESKEVESEGSILGEGDYRTAEDDFDSRSDDKQLKYTQDNIGSSGDVNATGGVILGESGNEHVYMEKKGEKDEKNGKEEEDNERFITNKSEDLLPISLDHPYEMRKEQKYANTEILNENKNKGDEASYDVEDNDMRHGNQEMRENEQPEVKDSFYGTLSGHDVSGANLLQNQEQKQKGNDSDSFDSAVDYDFYEDKPNHS</sequence>
<feature type="compositionally biased region" description="Polar residues" evidence="4">
    <location>
        <begin position="1002"/>
        <end position="1013"/>
    </location>
</feature>
<dbReference type="PROSITE" id="PS50297">
    <property type="entry name" value="ANK_REP_REGION"/>
    <property type="match status" value="3"/>
</dbReference>
<dbReference type="Gene3D" id="2.60.220.30">
    <property type="match status" value="1"/>
</dbReference>
<proteinExistence type="predicted"/>
<evidence type="ECO:0000256" key="4">
    <source>
        <dbReference type="SAM" id="MobiDB-lite"/>
    </source>
</evidence>
<comment type="caution">
    <text evidence="6">The sequence shown here is derived from an EMBL/GenBank/DDBJ whole genome shotgun (WGS) entry which is preliminary data.</text>
</comment>
<dbReference type="InterPro" id="IPR002110">
    <property type="entry name" value="Ankyrin_rpt"/>
</dbReference>
<dbReference type="Pfam" id="PF12796">
    <property type="entry name" value="Ank_2"/>
    <property type="match status" value="1"/>
</dbReference>
<evidence type="ECO:0000256" key="1">
    <source>
        <dbReference type="ARBA" id="ARBA00022737"/>
    </source>
</evidence>
<keyword evidence="2 3" id="KW-0040">ANK repeat</keyword>
<feature type="region of interest" description="Disordered" evidence="4">
    <location>
        <begin position="905"/>
        <end position="1109"/>
    </location>
</feature>
<feature type="repeat" description="ANK" evidence="3">
    <location>
        <begin position="36"/>
        <end position="68"/>
    </location>
</feature>
<dbReference type="SUPFAM" id="SSF48403">
    <property type="entry name" value="Ankyrin repeat"/>
    <property type="match status" value="1"/>
</dbReference>
<feature type="compositionally biased region" description="Polar residues" evidence="4">
    <location>
        <begin position="1052"/>
        <end position="1064"/>
    </location>
</feature>
<evidence type="ECO:0000259" key="5">
    <source>
        <dbReference type="PROSITE" id="PS50017"/>
    </source>
</evidence>
<dbReference type="EMBL" id="JAEAOA010000435">
    <property type="protein sequence ID" value="KAK3584824.1"/>
    <property type="molecule type" value="Genomic_DNA"/>
</dbReference>
<dbReference type="InterPro" id="IPR036770">
    <property type="entry name" value="Ankyrin_rpt-contain_sf"/>
</dbReference>
<feature type="repeat" description="ANK" evidence="3">
    <location>
        <begin position="72"/>
        <end position="104"/>
    </location>
</feature>
<dbReference type="InterPro" id="IPR011029">
    <property type="entry name" value="DEATH-like_dom_sf"/>
</dbReference>
<dbReference type="SMART" id="SM00248">
    <property type="entry name" value="ANK"/>
    <property type="match status" value="4"/>
</dbReference>
<dbReference type="AlphaFoldDB" id="A0AAE0S478"/>
<dbReference type="PROSITE" id="PS50088">
    <property type="entry name" value="ANK_REPEAT"/>
    <property type="match status" value="3"/>
</dbReference>